<proteinExistence type="predicted"/>
<protein>
    <submittedName>
        <fullName evidence="1">Myosin motor domain-containing protein</fullName>
    </submittedName>
</protein>
<reference evidence="1" key="1">
    <citation type="submission" date="2016-06" db="UniProtKB">
        <authorList>
            <consortium name="WormBaseParasite"/>
        </authorList>
    </citation>
    <scope>IDENTIFICATION</scope>
</reference>
<sequence length="52" mass="5998">LGVRSKTVHTLRAQLLRTSLLQRRHLLACVYQRYSALGSYCTWITSALMFTL</sequence>
<organism evidence="1">
    <name type="scientific">Gongylonema pulchrum</name>
    <dbReference type="NCBI Taxonomy" id="637853"/>
    <lineage>
        <taxon>Eukaryota</taxon>
        <taxon>Metazoa</taxon>
        <taxon>Ecdysozoa</taxon>
        <taxon>Nematoda</taxon>
        <taxon>Chromadorea</taxon>
        <taxon>Rhabditida</taxon>
        <taxon>Spirurina</taxon>
        <taxon>Spiruromorpha</taxon>
        <taxon>Spiruroidea</taxon>
        <taxon>Gongylonematidae</taxon>
        <taxon>Gongylonema</taxon>
    </lineage>
</organism>
<name>A0A183EU12_9BILA</name>
<dbReference type="WBParaSite" id="GPUH_0002448301-mRNA-1">
    <property type="protein sequence ID" value="GPUH_0002448301-mRNA-1"/>
    <property type="gene ID" value="GPUH_0002448301"/>
</dbReference>
<dbReference type="AlphaFoldDB" id="A0A183EU12"/>
<accession>A0A183EU12</accession>
<evidence type="ECO:0000313" key="1">
    <source>
        <dbReference type="WBParaSite" id="GPUH_0002448301-mRNA-1"/>
    </source>
</evidence>